<dbReference type="RefSeq" id="WP_147582996.1">
    <property type="nucleotide sequence ID" value="NZ_CP042831.1"/>
</dbReference>
<feature type="chain" id="PRO_5022748333" evidence="1">
    <location>
        <begin position="19"/>
        <end position="536"/>
    </location>
</feature>
<dbReference type="InterPro" id="IPR050491">
    <property type="entry name" value="AmpC-like"/>
</dbReference>
<protein>
    <submittedName>
        <fullName evidence="3">Beta-lactamase family protein</fullName>
    </submittedName>
</protein>
<evidence type="ECO:0000256" key="1">
    <source>
        <dbReference type="SAM" id="SignalP"/>
    </source>
</evidence>
<evidence type="ECO:0000313" key="3">
    <source>
        <dbReference type="EMBL" id="QEE49483.1"/>
    </source>
</evidence>
<dbReference type="KEGG" id="fak:FUA48_07775"/>
<proteinExistence type="predicted"/>
<dbReference type="SUPFAM" id="SSF56601">
    <property type="entry name" value="beta-lactamase/transpeptidase-like"/>
    <property type="match status" value="1"/>
</dbReference>
<dbReference type="InterPro" id="IPR001466">
    <property type="entry name" value="Beta-lactam-related"/>
</dbReference>
<sequence>MKKISALLLILLPLIAFSQNDFKAIDSILSIYDQGFRPGVSMRIVKDGIVIYNKHSGYANLEINDKLTDNSIFYLASVSKQFTGACIVLLKQQGKLNFTDKLSDYFPDMPVYAQDIIIYDLLNHTSGIKDIVALAGLKKEKVEDYDNEKIYRLLSVQELDFKPGSEHSYNNSGYWFLAQIIEKVSGMSLNDFAVKNIFTPLGMKNTRYVYKGDDYFENRVFGYWEKEDKYFKTEVDAVAVIGGGLYSTLGDLQKWLEEMQSNKVLGKVFWNKMLKGKMYEESDYAYNKGLYILNDEKGKQITHGGVNDGFNTYVSLFPDEKLSVITLSNNDDAPVEYLHSLGADIALGIKEESHKEEILESKRLPDSLLMRYDGLYNQNGYFYKVSHEHGVLSIMQVFNDLEFDLVPIHDSSFSKDNYTFTFEDIQNGKAQKMIILSSNVSDIAVRREVAVNDFERVTGSFYCSNLDVTYFFYKENGVLKCKVGNDETEGYFAVYKAFFDFGVVKYDFDENKRVKGFTLNHPRFRNIRFVKVESTE</sequence>
<dbReference type="OrthoDB" id="9793489at2"/>
<evidence type="ECO:0000259" key="2">
    <source>
        <dbReference type="Pfam" id="PF00144"/>
    </source>
</evidence>
<feature type="domain" description="Beta-lactamase-related" evidence="2">
    <location>
        <begin position="34"/>
        <end position="333"/>
    </location>
</feature>
<feature type="signal peptide" evidence="1">
    <location>
        <begin position="1"/>
        <end position="18"/>
    </location>
</feature>
<dbReference type="EMBL" id="CP042831">
    <property type="protein sequence ID" value="QEE49483.1"/>
    <property type="molecule type" value="Genomic_DNA"/>
</dbReference>
<reference evidence="3 4" key="1">
    <citation type="submission" date="2019-08" db="EMBL/GenBank/DDBJ databases">
        <title>Flavobacterium alkalisoli sp. nov., isolated from rhizosphere soil of Suaeda salsa.</title>
        <authorList>
            <person name="Sun J.-Q."/>
            <person name="Xu L."/>
        </authorList>
    </citation>
    <scope>NUCLEOTIDE SEQUENCE [LARGE SCALE GENOMIC DNA]</scope>
    <source>
        <strain evidence="3 4">XS-5</strain>
    </source>
</reference>
<dbReference type="PANTHER" id="PTHR46825">
    <property type="entry name" value="D-ALANYL-D-ALANINE-CARBOXYPEPTIDASE/ENDOPEPTIDASE AMPH"/>
    <property type="match status" value="1"/>
</dbReference>
<gene>
    <name evidence="3" type="ORF">FUA48_07775</name>
</gene>
<dbReference type="AlphaFoldDB" id="A0A5B9FQB1"/>
<dbReference type="InterPro" id="IPR012338">
    <property type="entry name" value="Beta-lactam/transpept-like"/>
</dbReference>
<name>A0A5B9FQB1_9FLAO</name>
<accession>A0A5B9FQB1</accession>
<organism evidence="3 4">
    <name type="scientific">Flavobacterium alkalisoli</name>
    <dbReference type="NCBI Taxonomy" id="2602769"/>
    <lineage>
        <taxon>Bacteria</taxon>
        <taxon>Pseudomonadati</taxon>
        <taxon>Bacteroidota</taxon>
        <taxon>Flavobacteriia</taxon>
        <taxon>Flavobacteriales</taxon>
        <taxon>Flavobacteriaceae</taxon>
        <taxon>Flavobacterium</taxon>
    </lineage>
</organism>
<dbReference type="Proteomes" id="UP000321222">
    <property type="component" value="Chromosome"/>
</dbReference>
<dbReference type="PANTHER" id="PTHR46825:SF9">
    <property type="entry name" value="BETA-LACTAMASE-RELATED DOMAIN-CONTAINING PROTEIN"/>
    <property type="match status" value="1"/>
</dbReference>
<dbReference type="Pfam" id="PF00144">
    <property type="entry name" value="Beta-lactamase"/>
    <property type="match status" value="1"/>
</dbReference>
<evidence type="ECO:0000313" key="4">
    <source>
        <dbReference type="Proteomes" id="UP000321222"/>
    </source>
</evidence>
<dbReference type="Gene3D" id="3.40.710.10">
    <property type="entry name" value="DD-peptidase/beta-lactamase superfamily"/>
    <property type="match status" value="1"/>
</dbReference>
<keyword evidence="1" id="KW-0732">Signal</keyword>
<keyword evidence="4" id="KW-1185">Reference proteome</keyword>